<reference evidence="3 4" key="1">
    <citation type="journal article" date="2014" name="Genome Biol. Evol.">
        <title>The secreted proteins of Achlya hypogyna and Thraustotheca clavata identify the ancestral oomycete secretome and reveal gene acquisitions by horizontal gene transfer.</title>
        <authorList>
            <person name="Misner I."/>
            <person name="Blouin N."/>
            <person name="Leonard G."/>
            <person name="Richards T.A."/>
            <person name="Lane C.E."/>
        </authorList>
    </citation>
    <scope>NUCLEOTIDE SEQUENCE [LARGE SCALE GENOMIC DNA]</scope>
    <source>
        <strain evidence="3 4">ATCC 34112</strain>
    </source>
</reference>
<keyword evidence="2" id="KW-1133">Transmembrane helix</keyword>
<organism evidence="3 4">
    <name type="scientific">Thraustotheca clavata</name>
    <dbReference type="NCBI Taxonomy" id="74557"/>
    <lineage>
        <taxon>Eukaryota</taxon>
        <taxon>Sar</taxon>
        <taxon>Stramenopiles</taxon>
        <taxon>Oomycota</taxon>
        <taxon>Saprolegniomycetes</taxon>
        <taxon>Saprolegniales</taxon>
        <taxon>Achlyaceae</taxon>
        <taxon>Thraustotheca</taxon>
    </lineage>
</organism>
<keyword evidence="2" id="KW-0472">Membrane</keyword>
<dbReference type="EMBL" id="JNBS01001705">
    <property type="protein sequence ID" value="OQS00382.1"/>
    <property type="molecule type" value="Genomic_DNA"/>
</dbReference>
<feature type="transmembrane region" description="Helical" evidence="2">
    <location>
        <begin position="678"/>
        <end position="699"/>
    </location>
</feature>
<keyword evidence="4" id="KW-1185">Reference proteome</keyword>
<comment type="caution">
    <text evidence="3">The sequence shown here is derived from an EMBL/GenBank/DDBJ whole genome shotgun (WGS) entry which is preliminary data.</text>
</comment>
<feature type="region of interest" description="Disordered" evidence="1">
    <location>
        <begin position="388"/>
        <end position="418"/>
    </location>
</feature>
<evidence type="ECO:0000256" key="1">
    <source>
        <dbReference type="SAM" id="MobiDB-lite"/>
    </source>
</evidence>
<accession>A0A1V9ZQR7</accession>
<evidence type="ECO:0000313" key="3">
    <source>
        <dbReference type="EMBL" id="OQS00382.1"/>
    </source>
</evidence>
<feature type="compositionally biased region" description="Basic and acidic residues" evidence="1">
    <location>
        <begin position="108"/>
        <end position="123"/>
    </location>
</feature>
<sequence>MNDRWKPAIPVHIFNRGSFARSPLRLHRVHRENFKENNQKYHAIAEIRQVAAQEIQAQIEKRKLVVQYDVEMRNMSTLKGLETRNGEFQVRNEEIVEFEKTMSNCDTQRNEKENNESELKEESSDALSVKQDDDVSKICDDTLDNNHEDTVCDDTGDYGNDHEQINRDFHVEQWIPTYQPIAKSTASDSTEGLFDSEAEDLDSEALYACDDSMALHSQDLDQVSLMSQGQLVDSSGFGYSEDSYLSNFSGERQPRASESIESDELFAAENDVLYENIPGDTNLLLDQGCSSGNDTFSPEIAQESDSFGNESLSMEENISKQSNDSTPNFADVSTNDSCGDAEFDVDCSLYEDSINLATNGAYNDTNTCFTSSMHNEGLDLAEPEKVAETDSFGSYHSSEDSKSEINPPEFESHGNETSDNQIYFDQDAKSDVLVDLSEENLHDEATQPHVVYQNQNGPDETNWMKVFLRLIPSIILLTFGIAGLHTRNNIYALQYQVVAPRIERLSLDLSNMHQYLDTLATTMDKLKQSVSKHGAMDLHFESAYRAYYLSIENRRRTVEGYKDMIYRMQIQTYQSMQGIQESTIESVSFLTKHYQLPISPSQNDVKSLKVLWREDNEALRQLSLHQKALELYLAEMPSIQFGFREWFTMWSQCPRNMLPFSLPQHPIVTAESDTETHILLGLIALFLALPIITCSYGCCRHLSKSYLNNQPRRLSKKDYNEAEILSPVHFLPTRSDEDTTTTA</sequence>
<dbReference type="AlphaFoldDB" id="A0A1V9ZQR7"/>
<protein>
    <submittedName>
        <fullName evidence="3">Uncharacterized protein</fullName>
    </submittedName>
</protein>
<dbReference type="Proteomes" id="UP000243217">
    <property type="component" value="Unassembled WGS sequence"/>
</dbReference>
<proteinExistence type="predicted"/>
<evidence type="ECO:0000313" key="4">
    <source>
        <dbReference type="Proteomes" id="UP000243217"/>
    </source>
</evidence>
<keyword evidence="2" id="KW-0812">Transmembrane</keyword>
<name>A0A1V9ZQR7_9STRA</name>
<feature type="region of interest" description="Disordered" evidence="1">
    <location>
        <begin position="106"/>
        <end position="133"/>
    </location>
</feature>
<evidence type="ECO:0000256" key="2">
    <source>
        <dbReference type="SAM" id="Phobius"/>
    </source>
</evidence>
<gene>
    <name evidence="3" type="ORF">THRCLA_05970</name>
</gene>